<dbReference type="Proteomes" id="UP000289738">
    <property type="component" value="Chromosome B04"/>
</dbReference>
<feature type="transmembrane region" description="Helical" evidence="8">
    <location>
        <begin position="143"/>
        <end position="163"/>
    </location>
</feature>
<dbReference type="AlphaFoldDB" id="A0A444ZGS6"/>
<dbReference type="InterPro" id="IPR002293">
    <property type="entry name" value="AA/rel_permease1"/>
</dbReference>
<gene>
    <name evidence="9" type="ORF">Ahy_B04g070424</name>
</gene>
<evidence type="ECO:0000256" key="1">
    <source>
        <dbReference type="ARBA" id="ARBA00004141"/>
    </source>
</evidence>
<evidence type="ECO:0000256" key="5">
    <source>
        <dbReference type="ARBA" id="ARBA00022970"/>
    </source>
</evidence>
<keyword evidence="6 8" id="KW-1133">Transmembrane helix</keyword>
<evidence type="ECO:0000256" key="6">
    <source>
        <dbReference type="ARBA" id="ARBA00022989"/>
    </source>
</evidence>
<evidence type="ECO:0000256" key="4">
    <source>
        <dbReference type="ARBA" id="ARBA00022692"/>
    </source>
</evidence>
<evidence type="ECO:0008006" key="11">
    <source>
        <dbReference type="Google" id="ProtNLM"/>
    </source>
</evidence>
<feature type="transmembrane region" description="Helical" evidence="8">
    <location>
        <begin position="219"/>
        <end position="242"/>
    </location>
</feature>
<comment type="similarity">
    <text evidence="2">Belongs to the amino acid-polyamine-organocation (APC) superfamily. Cationic amino acid transporter (CAT) (TC 2.A.3.3) family.</text>
</comment>
<evidence type="ECO:0000313" key="10">
    <source>
        <dbReference type="Proteomes" id="UP000289738"/>
    </source>
</evidence>
<sequence>MASTRSYWRWSKQDFLPEESFQTWTNYTSALSQTWFRFKNRLTSRSDDETETTQLRKQSENEMKRCLSWWDLIWFGFGAVVGAGIFVLTGEEAHDTVGPAIILSYAVSGISAMLSVFCYTEFAVEVPVAGGSFAYLRIELGDFAAFIAAGNILLESIVGTAAVSRSWTSYFTSLLNKPKNSLRIKTGLKDGYNLLDPIAVVVLAAASAIAISSTRKTSYINWIASAVNTLVILFVIIAGLVHADTSNLTPFLPFGAKGIFQAAAIVYFAYGGFDSIATMAEETKNPSRDIPIGLVGSMSMITVIYCLMALTLSMMQNYKDIDTDAAFSVAFQSVGMKWAKYVVAFGALKGMTTVLLVGALGQARYTTHIARSHMIPPWFALVHPKTGMMDGYES</sequence>
<comment type="subcellular location">
    <subcellularLocation>
        <location evidence="1">Membrane</location>
        <topology evidence="1">Multi-pass membrane protein</topology>
    </subcellularLocation>
</comment>
<dbReference type="GO" id="GO:0005313">
    <property type="term" value="F:L-glutamate transmembrane transporter activity"/>
    <property type="evidence" value="ECO:0007669"/>
    <property type="project" value="TreeGrafter"/>
</dbReference>
<evidence type="ECO:0000256" key="7">
    <source>
        <dbReference type="ARBA" id="ARBA00023136"/>
    </source>
</evidence>
<feature type="transmembrane region" description="Helical" evidence="8">
    <location>
        <begin position="338"/>
        <end position="361"/>
    </location>
</feature>
<keyword evidence="7 8" id="KW-0472">Membrane</keyword>
<keyword evidence="10" id="KW-1185">Reference proteome</keyword>
<dbReference type="Gene3D" id="1.20.1740.10">
    <property type="entry name" value="Amino acid/polyamine transporter I"/>
    <property type="match status" value="1"/>
</dbReference>
<dbReference type="GO" id="GO:0015189">
    <property type="term" value="F:L-lysine transmembrane transporter activity"/>
    <property type="evidence" value="ECO:0007669"/>
    <property type="project" value="TreeGrafter"/>
</dbReference>
<feature type="transmembrane region" description="Helical" evidence="8">
    <location>
        <begin position="194"/>
        <end position="212"/>
    </location>
</feature>
<dbReference type="Pfam" id="PF13520">
    <property type="entry name" value="AA_permease_2"/>
    <property type="match status" value="1"/>
</dbReference>
<keyword evidence="4 8" id="KW-0812">Transmembrane</keyword>
<protein>
    <recommendedName>
        <fullName evidence="11">Cationic amino acid transporter C-terminal domain-containing protein</fullName>
    </recommendedName>
</protein>
<reference evidence="9 10" key="1">
    <citation type="submission" date="2019-01" db="EMBL/GenBank/DDBJ databases">
        <title>Sequencing of cultivated peanut Arachis hypogaea provides insights into genome evolution and oil improvement.</title>
        <authorList>
            <person name="Chen X."/>
        </authorList>
    </citation>
    <scope>NUCLEOTIDE SEQUENCE [LARGE SCALE GENOMIC DNA]</scope>
    <source>
        <strain evidence="10">cv. Fuhuasheng</strain>
        <tissue evidence="9">Leaves</tissue>
    </source>
</reference>
<dbReference type="GO" id="GO:0005886">
    <property type="term" value="C:plasma membrane"/>
    <property type="evidence" value="ECO:0007669"/>
    <property type="project" value="TreeGrafter"/>
</dbReference>
<keyword evidence="5" id="KW-0029">Amino-acid transport</keyword>
<accession>A0A444ZGS6</accession>
<dbReference type="PANTHER" id="PTHR43243">
    <property type="entry name" value="INNER MEMBRANE TRANSPORTER YGJI-RELATED"/>
    <property type="match status" value="1"/>
</dbReference>
<dbReference type="PIRSF" id="PIRSF006060">
    <property type="entry name" value="AA_transporter"/>
    <property type="match status" value="1"/>
</dbReference>
<feature type="transmembrane region" description="Helical" evidence="8">
    <location>
        <begin position="100"/>
        <end position="122"/>
    </location>
</feature>
<dbReference type="PANTHER" id="PTHR43243:SF22">
    <property type="entry name" value="CATIONIC AMINO ACID TRANSPORTER 5"/>
    <property type="match status" value="1"/>
</dbReference>
<dbReference type="FunFam" id="1.20.1740.10:FF:000035">
    <property type="entry name" value="Cationic amino acid transporter 5"/>
    <property type="match status" value="1"/>
</dbReference>
<dbReference type="EMBL" id="SDMP01000014">
    <property type="protein sequence ID" value="RYR13409.1"/>
    <property type="molecule type" value="Genomic_DNA"/>
</dbReference>
<feature type="transmembrane region" description="Helical" evidence="8">
    <location>
        <begin position="254"/>
        <end position="273"/>
    </location>
</feature>
<evidence type="ECO:0000256" key="2">
    <source>
        <dbReference type="ARBA" id="ARBA00008572"/>
    </source>
</evidence>
<comment type="caution">
    <text evidence="9">The sequence shown here is derived from an EMBL/GenBank/DDBJ whole genome shotgun (WGS) entry which is preliminary data.</text>
</comment>
<evidence type="ECO:0000256" key="8">
    <source>
        <dbReference type="SAM" id="Phobius"/>
    </source>
</evidence>
<name>A0A444ZGS6_ARAHY</name>
<proteinExistence type="inferred from homology"/>
<feature type="transmembrane region" description="Helical" evidence="8">
    <location>
        <begin position="66"/>
        <end position="88"/>
    </location>
</feature>
<organism evidence="9 10">
    <name type="scientific">Arachis hypogaea</name>
    <name type="common">Peanut</name>
    <dbReference type="NCBI Taxonomy" id="3818"/>
    <lineage>
        <taxon>Eukaryota</taxon>
        <taxon>Viridiplantae</taxon>
        <taxon>Streptophyta</taxon>
        <taxon>Embryophyta</taxon>
        <taxon>Tracheophyta</taxon>
        <taxon>Spermatophyta</taxon>
        <taxon>Magnoliopsida</taxon>
        <taxon>eudicotyledons</taxon>
        <taxon>Gunneridae</taxon>
        <taxon>Pentapetalae</taxon>
        <taxon>rosids</taxon>
        <taxon>fabids</taxon>
        <taxon>Fabales</taxon>
        <taxon>Fabaceae</taxon>
        <taxon>Papilionoideae</taxon>
        <taxon>50 kb inversion clade</taxon>
        <taxon>dalbergioids sensu lato</taxon>
        <taxon>Dalbergieae</taxon>
        <taxon>Pterocarpus clade</taxon>
        <taxon>Arachis</taxon>
    </lineage>
</organism>
<evidence type="ECO:0000256" key="3">
    <source>
        <dbReference type="ARBA" id="ARBA00022448"/>
    </source>
</evidence>
<evidence type="ECO:0000313" key="9">
    <source>
        <dbReference type="EMBL" id="RYR13409.1"/>
    </source>
</evidence>
<feature type="transmembrane region" description="Helical" evidence="8">
    <location>
        <begin position="294"/>
        <end position="318"/>
    </location>
</feature>
<keyword evidence="3" id="KW-0813">Transport</keyword>